<keyword evidence="2" id="KW-1185">Reference proteome</keyword>
<reference evidence="1" key="1">
    <citation type="journal article" date="2021" name="Front. Microbiol.">
        <title>Comprehensive Comparative Genomics and Phenotyping of Methylobacterium Species.</title>
        <authorList>
            <person name="Alessa O."/>
            <person name="Ogura Y."/>
            <person name="Fujitani Y."/>
            <person name="Takami H."/>
            <person name="Hayashi T."/>
            <person name="Sahin N."/>
            <person name="Tani A."/>
        </authorList>
    </citation>
    <scope>NUCLEOTIDE SEQUENCE</scope>
    <source>
        <strain evidence="1">LMG 23639</strain>
    </source>
</reference>
<proteinExistence type="predicted"/>
<name>A0ABQ4T076_9HYPH</name>
<evidence type="ECO:0000313" key="2">
    <source>
        <dbReference type="Proteomes" id="UP001055102"/>
    </source>
</evidence>
<reference evidence="1" key="2">
    <citation type="submission" date="2021-08" db="EMBL/GenBank/DDBJ databases">
        <authorList>
            <person name="Tani A."/>
            <person name="Ola A."/>
            <person name="Ogura Y."/>
            <person name="Katsura K."/>
            <person name="Hayashi T."/>
        </authorList>
    </citation>
    <scope>NUCLEOTIDE SEQUENCE</scope>
    <source>
        <strain evidence="1">LMG 23639</strain>
    </source>
</reference>
<dbReference type="Proteomes" id="UP001055102">
    <property type="component" value="Unassembled WGS sequence"/>
</dbReference>
<accession>A0ABQ4T076</accession>
<protein>
    <submittedName>
        <fullName evidence="1">Uncharacterized protein</fullName>
    </submittedName>
</protein>
<gene>
    <name evidence="1" type="ORF">AOPFMNJM_3208</name>
</gene>
<sequence>MAVPLNSVAVAAGSLIVTGYATTFVAAEGDLFVLDGFVALIASRDSASQLTLRHAWSGPSRTEATAWEIAPFGPYWRSTSTTNRQLSALLARFSAGPVKFDAVGTLAERSAQNGQGKGFTYLAIDPEPWQIFVKLANTNSASDWSSGQSLQVRVELTAEAQAARDAAASSAATAGSGAAIATDKAAIAVQAAADAQAAAAQAVAGAVPALVLAKPTAPIAAEIPAGTVRFVRVAGGRPSLWFNDGGTLVDLFNPGTF</sequence>
<comment type="caution">
    <text evidence="1">The sequence shown here is derived from an EMBL/GenBank/DDBJ whole genome shotgun (WGS) entry which is preliminary data.</text>
</comment>
<evidence type="ECO:0000313" key="1">
    <source>
        <dbReference type="EMBL" id="GJE07876.1"/>
    </source>
</evidence>
<organism evidence="1 2">
    <name type="scientific">Methylobacterium jeotgali</name>
    <dbReference type="NCBI Taxonomy" id="381630"/>
    <lineage>
        <taxon>Bacteria</taxon>
        <taxon>Pseudomonadati</taxon>
        <taxon>Pseudomonadota</taxon>
        <taxon>Alphaproteobacteria</taxon>
        <taxon>Hyphomicrobiales</taxon>
        <taxon>Methylobacteriaceae</taxon>
        <taxon>Methylobacterium</taxon>
    </lineage>
</organism>
<dbReference type="RefSeq" id="WP_238277263.1">
    <property type="nucleotide sequence ID" value="NZ_BPQR01000056.1"/>
</dbReference>
<dbReference type="EMBL" id="BPQR01000056">
    <property type="protein sequence ID" value="GJE07876.1"/>
    <property type="molecule type" value="Genomic_DNA"/>
</dbReference>